<sequence>MILRIAVIITFRKVKLFGEFMRSRQMKGNAGYQFFAGGKIGFYAPVRFDVVMQDDLVYFPYALEAFHCTSPKLRLFFRFILQAWHCEVKCIQLRPEAKDNEVLWLNLVGYTFWDEFLIDTIGLALIGIY</sequence>
<protein>
    <submittedName>
        <fullName evidence="1">Uncharacterized protein</fullName>
    </submittedName>
</protein>
<gene>
    <name evidence="1" type="ORF">M9H77_28451</name>
</gene>
<keyword evidence="2" id="KW-1185">Reference proteome</keyword>
<name>A0ACC0AI33_CATRO</name>
<dbReference type="EMBL" id="CM044706">
    <property type="protein sequence ID" value="KAI5659658.1"/>
    <property type="molecule type" value="Genomic_DNA"/>
</dbReference>
<accession>A0ACC0AI33</accession>
<organism evidence="1 2">
    <name type="scientific">Catharanthus roseus</name>
    <name type="common">Madagascar periwinkle</name>
    <name type="synonym">Vinca rosea</name>
    <dbReference type="NCBI Taxonomy" id="4058"/>
    <lineage>
        <taxon>Eukaryota</taxon>
        <taxon>Viridiplantae</taxon>
        <taxon>Streptophyta</taxon>
        <taxon>Embryophyta</taxon>
        <taxon>Tracheophyta</taxon>
        <taxon>Spermatophyta</taxon>
        <taxon>Magnoliopsida</taxon>
        <taxon>eudicotyledons</taxon>
        <taxon>Gunneridae</taxon>
        <taxon>Pentapetalae</taxon>
        <taxon>asterids</taxon>
        <taxon>lamiids</taxon>
        <taxon>Gentianales</taxon>
        <taxon>Apocynaceae</taxon>
        <taxon>Rauvolfioideae</taxon>
        <taxon>Vinceae</taxon>
        <taxon>Catharanthinae</taxon>
        <taxon>Catharanthus</taxon>
    </lineage>
</organism>
<proteinExistence type="predicted"/>
<reference evidence="2" key="1">
    <citation type="journal article" date="2023" name="Nat. Plants">
        <title>Single-cell RNA sequencing provides a high-resolution roadmap for understanding the multicellular compartmentation of specialized metabolism.</title>
        <authorList>
            <person name="Sun S."/>
            <person name="Shen X."/>
            <person name="Li Y."/>
            <person name="Li Y."/>
            <person name="Wang S."/>
            <person name="Li R."/>
            <person name="Zhang H."/>
            <person name="Shen G."/>
            <person name="Guo B."/>
            <person name="Wei J."/>
            <person name="Xu J."/>
            <person name="St-Pierre B."/>
            <person name="Chen S."/>
            <person name="Sun C."/>
        </authorList>
    </citation>
    <scope>NUCLEOTIDE SEQUENCE [LARGE SCALE GENOMIC DNA]</scope>
</reference>
<comment type="caution">
    <text evidence="1">The sequence shown here is derived from an EMBL/GenBank/DDBJ whole genome shotgun (WGS) entry which is preliminary data.</text>
</comment>
<dbReference type="Proteomes" id="UP001060085">
    <property type="component" value="Linkage Group LG06"/>
</dbReference>
<evidence type="ECO:0000313" key="1">
    <source>
        <dbReference type="EMBL" id="KAI5659658.1"/>
    </source>
</evidence>
<evidence type="ECO:0000313" key="2">
    <source>
        <dbReference type="Proteomes" id="UP001060085"/>
    </source>
</evidence>